<name>A0ABN2IIQ0_9ACTN</name>
<reference evidence="1 2" key="1">
    <citation type="journal article" date="2019" name="Int. J. Syst. Evol. Microbiol.">
        <title>The Global Catalogue of Microorganisms (GCM) 10K type strain sequencing project: providing services to taxonomists for standard genome sequencing and annotation.</title>
        <authorList>
            <consortium name="The Broad Institute Genomics Platform"/>
            <consortium name="The Broad Institute Genome Sequencing Center for Infectious Disease"/>
            <person name="Wu L."/>
            <person name="Ma J."/>
        </authorList>
    </citation>
    <scope>NUCLEOTIDE SEQUENCE [LARGE SCALE GENOMIC DNA]</scope>
    <source>
        <strain evidence="1 2">JCM 14718</strain>
    </source>
</reference>
<keyword evidence="2" id="KW-1185">Reference proteome</keyword>
<evidence type="ECO:0000313" key="2">
    <source>
        <dbReference type="Proteomes" id="UP001500618"/>
    </source>
</evidence>
<evidence type="ECO:0000313" key="1">
    <source>
        <dbReference type="EMBL" id="GAA1705813.1"/>
    </source>
</evidence>
<proteinExistence type="predicted"/>
<accession>A0ABN2IIQ0</accession>
<dbReference type="RefSeq" id="WP_425552001.1">
    <property type="nucleotide sequence ID" value="NZ_BAAANY010000031.1"/>
</dbReference>
<dbReference type="InterPro" id="IPR021456">
    <property type="entry name" value="DUF3107"/>
</dbReference>
<dbReference type="Proteomes" id="UP001500618">
    <property type="component" value="Unassembled WGS sequence"/>
</dbReference>
<protein>
    <submittedName>
        <fullName evidence="1">DUF3107 domain-containing protein</fullName>
    </submittedName>
</protein>
<gene>
    <name evidence="1" type="ORF">GCM10009765_64040</name>
</gene>
<organism evidence="1 2">
    <name type="scientific">Fodinicola feengrottensis</name>
    <dbReference type="NCBI Taxonomy" id="435914"/>
    <lineage>
        <taxon>Bacteria</taxon>
        <taxon>Bacillati</taxon>
        <taxon>Actinomycetota</taxon>
        <taxon>Actinomycetes</taxon>
        <taxon>Mycobacteriales</taxon>
        <taxon>Fodinicola</taxon>
    </lineage>
</organism>
<sequence length="99" mass="10526">MFVRPLGLDASYEIMQVLEEAAQVEVKIGVQFAARELVLESTESAAEVEQAVMAAVSDESGVLTLTDDKGRKVLVPAGKLAYVEIGPETATRRVGFAAS</sequence>
<comment type="caution">
    <text evidence="1">The sequence shown here is derived from an EMBL/GenBank/DDBJ whole genome shotgun (WGS) entry which is preliminary data.</text>
</comment>
<dbReference type="EMBL" id="BAAANY010000031">
    <property type="protein sequence ID" value="GAA1705813.1"/>
    <property type="molecule type" value="Genomic_DNA"/>
</dbReference>
<dbReference type="Pfam" id="PF11305">
    <property type="entry name" value="DUF3107"/>
    <property type="match status" value="1"/>
</dbReference>